<evidence type="ECO:0000256" key="4">
    <source>
        <dbReference type="ARBA" id="ARBA00022496"/>
    </source>
</evidence>
<sequence length="744" mass="81184">MANPSLHNSHAILHCTRSRILASTLLAVPILASAASAQTLSSNSGDTSTVSYTGETQEVGEVSEDGALVLEEIVVRGELLERSLQDSPTSAVVERGETLERRGDRDLFDTVERTVNVNQTGGDEGISIRGVSQFGVARASSSPLISTQVDGIALPDTTAITRGQYPTWDVDQVEILRGPQSTQQGRNALGGAVVIRTRDPIYQDEYRFRTGFASRDAYEAAVSLNKVLVQDRVAFRFAAQTISEDGPVDNPTLVRDDFGEVRADSWRTKLRVNPTESLEVIFSYAEQENVIGETRIDNDLFPGQIVNMSELSTSNILDTETAGLRATYSFAPSLKLEFESSHYSDRLFEFIDSDRTSLETGFTTGTGEAEVFEQDIRLLFEGTGYRGVAGLFYAETEYQRRSRQEFEGVGLPINPFTGAQFGQLTTDGGSTNTSRNTAIFGEVELDADRWLPGLSFTLGARYDRDKVGLNSFATATTFGFDVLTPVDVSFAREFEAFLPKLGTTFEWREGLSTSLTYQRGYRAGGFAFNAVTGTASEFDEEFTDNIELAVRGEFLESRLVANANVFYTRWSDQQVRRDFTNSLGQSDFLIENAGKSELYGAEFSVSYDVAPSFNVYGSLGLLQAEYVDFIAGDSSNLSGNSLPNTPEATASIGASYGFGNGLSLGVDATYTGSTFTNAENTLSTDDALLVNAQLNYIDGPFSAGLYVRNIFDEEYATTRLDQAGTTFAKSGEPLTIGAFVQYEF</sequence>
<evidence type="ECO:0000256" key="8">
    <source>
        <dbReference type="ARBA" id="ARBA00023077"/>
    </source>
</evidence>
<dbReference type="Proteomes" id="UP000444174">
    <property type="component" value="Unassembled WGS sequence"/>
</dbReference>
<evidence type="ECO:0000256" key="7">
    <source>
        <dbReference type="ARBA" id="ARBA00023065"/>
    </source>
</evidence>
<dbReference type="PROSITE" id="PS52016">
    <property type="entry name" value="TONB_DEPENDENT_REC_3"/>
    <property type="match status" value="1"/>
</dbReference>
<keyword evidence="10 11" id="KW-0998">Cell outer membrane</keyword>
<feature type="domain" description="TonB-dependent receptor plug" evidence="15">
    <location>
        <begin position="84"/>
        <end position="192"/>
    </location>
</feature>
<keyword evidence="9 11" id="KW-0472">Membrane</keyword>
<dbReference type="Gene3D" id="2.40.170.20">
    <property type="entry name" value="TonB-dependent receptor, beta-barrel domain"/>
    <property type="match status" value="1"/>
</dbReference>
<keyword evidence="4" id="KW-0410">Iron transport</keyword>
<keyword evidence="3 11" id="KW-1134">Transmembrane beta strand</keyword>
<dbReference type="PANTHER" id="PTHR32552:SF81">
    <property type="entry name" value="TONB-DEPENDENT OUTER MEMBRANE RECEPTOR"/>
    <property type="match status" value="1"/>
</dbReference>
<evidence type="ECO:0000256" key="6">
    <source>
        <dbReference type="ARBA" id="ARBA00023004"/>
    </source>
</evidence>
<dbReference type="InterPro" id="IPR039426">
    <property type="entry name" value="TonB-dep_rcpt-like"/>
</dbReference>
<keyword evidence="7" id="KW-0406">Ion transport</keyword>
<feature type="chain" id="PRO_5032709378" evidence="13">
    <location>
        <begin position="38"/>
        <end position="744"/>
    </location>
</feature>
<evidence type="ECO:0000259" key="15">
    <source>
        <dbReference type="Pfam" id="PF07715"/>
    </source>
</evidence>
<dbReference type="InterPro" id="IPR012910">
    <property type="entry name" value="Plug_dom"/>
</dbReference>
<dbReference type="GO" id="GO:0009279">
    <property type="term" value="C:cell outer membrane"/>
    <property type="evidence" value="ECO:0007669"/>
    <property type="project" value="UniProtKB-SubCell"/>
</dbReference>
<protein>
    <submittedName>
        <fullName evidence="16">TonB-dependent receptor</fullName>
    </submittedName>
</protein>
<gene>
    <name evidence="16" type="ORF">GFB49_04890</name>
</gene>
<name>A0A843YFA8_9RHOB</name>
<accession>A0A843YFA8</accession>
<feature type="signal peptide" evidence="13">
    <location>
        <begin position="1"/>
        <end position="37"/>
    </location>
</feature>
<proteinExistence type="inferred from homology"/>
<dbReference type="InterPro" id="IPR036942">
    <property type="entry name" value="Beta-barrel_TonB_sf"/>
</dbReference>
<dbReference type="SUPFAM" id="SSF56935">
    <property type="entry name" value="Porins"/>
    <property type="match status" value="1"/>
</dbReference>
<keyword evidence="17" id="KW-1185">Reference proteome</keyword>
<evidence type="ECO:0000313" key="17">
    <source>
        <dbReference type="Proteomes" id="UP000444174"/>
    </source>
</evidence>
<organism evidence="16 17">
    <name type="scientific">Tritonibacter litoralis</name>
    <dbReference type="NCBI Taxonomy" id="2662264"/>
    <lineage>
        <taxon>Bacteria</taxon>
        <taxon>Pseudomonadati</taxon>
        <taxon>Pseudomonadota</taxon>
        <taxon>Alphaproteobacteria</taxon>
        <taxon>Rhodobacterales</taxon>
        <taxon>Paracoccaceae</taxon>
        <taxon>Tritonibacter</taxon>
    </lineage>
</organism>
<evidence type="ECO:0000256" key="2">
    <source>
        <dbReference type="ARBA" id="ARBA00022448"/>
    </source>
</evidence>
<keyword evidence="16" id="KW-0675">Receptor</keyword>
<reference evidence="16 17" key="1">
    <citation type="submission" date="2019-10" db="EMBL/GenBank/DDBJ databases">
        <title>Epibacterium sp. nov., isolated from seawater.</title>
        <authorList>
            <person name="Zhang X."/>
            <person name="Li N."/>
        </authorList>
    </citation>
    <scope>NUCLEOTIDE SEQUENCE [LARGE SCALE GENOMIC DNA]</scope>
    <source>
        <strain evidence="16 17">SM1979</strain>
    </source>
</reference>
<comment type="similarity">
    <text evidence="11 12">Belongs to the TonB-dependent receptor family.</text>
</comment>
<keyword evidence="5 11" id="KW-0812">Transmembrane</keyword>
<dbReference type="GO" id="GO:0006826">
    <property type="term" value="P:iron ion transport"/>
    <property type="evidence" value="ECO:0007669"/>
    <property type="project" value="UniProtKB-KW"/>
</dbReference>
<feature type="domain" description="TonB-dependent receptor-like beta-barrel" evidence="14">
    <location>
        <begin position="316"/>
        <end position="710"/>
    </location>
</feature>
<evidence type="ECO:0000256" key="3">
    <source>
        <dbReference type="ARBA" id="ARBA00022452"/>
    </source>
</evidence>
<keyword evidence="2 11" id="KW-0813">Transport</keyword>
<dbReference type="PANTHER" id="PTHR32552">
    <property type="entry name" value="FERRICHROME IRON RECEPTOR-RELATED"/>
    <property type="match status" value="1"/>
</dbReference>
<evidence type="ECO:0000256" key="9">
    <source>
        <dbReference type="ARBA" id="ARBA00023136"/>
    </source>
</evidence>
<dbReference type="AlphaFoldDB" id="A0A843YFA8"/>
<evidence type="ECO:0000259" key="14">
    <source>
        <dbReference type="Pfam" id="PF00593"/>
    </source>
</evidence>
<evidence type="ECO:0000313" key="16">
    <source>
        <dbReference type="EMBL" id="MQQ07779.1"/>
    </source>
</evidence>
<comment type="subcellular location">
    <subcellularLocation>
        <location evidence="1 11">Cell outer membrane</location>
        <topology evidence="1 11">Multi-pass membrane protein</topology>
    </subcellularLocation>
</comment>
<evidence type="ECO:0000256" key="13">
    <source>
        <dbReference type="SAM" id="SignalP"/>
    </source>
</evidence>
<comment type="caution">
    <text evidence="16">The sequence shown here is derived from an EMBL/GenBank/DDBJ whole genome shotgun (WGS) entry which is preliminary data.</text>
</comment>
<evidence type="ECO:0000256" key="5">
    <source>
        <dbReference type="ARBA" id="ARBA00022692"/>
    </source>
</evidence>
<evidence type="ECO:0000256" key="1">
    <source>
        <dbReference type="ARBA" id="ARBA00004571"/>
    </source>
</evidence>
<dbReference type="Pfam" id="PF07715">
    <property type="entry name" value="Plug"/>
    <property type="match status" value="1"/>
</dbReference>
<evidence type="ECO:0000256" key="11">
    <source>
        <dbReference type="PROSITE-ProRule" id="PRU01360"/>
    </source>
</evidence>
<keyword evidence="13" id="KW-0732">Signal</keyword>
<dbReference type="InterPro" id="IPR000531">
    <property type="entry name" value="Beta-barrel_TonB"/>
</dbReference>
<evidence type="ECO:0000256" key="12">
    <source>
        <dbReference type="RuleBase" id="RU003357"/>
    </source>
</evidence>
<dbReference type="Pfam" id="PF00593">
    <property type="entry name" value="TonB_dep_Rec_b-barrel"/>
    <property type="match status" value="1"/>
</dbReference>
<dbReference type="EMBL" id="WIBF01000002">
    <property type="protein sequence ID" value="MQQ07779.1"/>
    <property type="molecule type" value="Genomic_DNA"/>
</dbReference>
<keyword evidence="8 12" id="KW-0798">TonB box</keyword>
<evidence type="ECO:0000256" key="10">
    <source>
        <dbReference type="ARBA" id="ARBA00023237"/>
    </source>
</evidence>
<keyword evidence="6" id="KW-0408">Iron</keyword>